<gene>
    <name evidence="7" type="ORF">H261_22858</name>
</gene>
<dbReference type="InterPro" id="IPR024474">
    <property type="entry name" value="Znf_dom_IS66"/>
</dbReference>
<dbReference type="Pfam" id="PF13817">
    <property type="entry name" value="DDE_Tnp_IS66_C"/>
    <property type="match status" value="1"/>
</dbReference>
<feature type="coiled-coil region" evidence="1">
    <location>
        <begin position="33"/>
        <end position="92"/>
    </location>
</feature>
<feature type="region of interest" description="Disordered" evidence="2">
    <location>
        <begin position="276"/>
        <end position="295"/>
    </location>
</feature>
<name>M2Y3B7_9PROT</name>
<protein>
    <submittedName>
        <fullName evidence="7">Transposase</fullName>
    </submittedName>
</protein>
<sequence length="530" mass="57925">MTNTAEALPRDLAAAHAMILAERAARLAAESDRRVLDIEIERLKLEIARLRRERFGQSAERSARIEQLELSLEDLEETAAAVEAAAETAEVQAHPRAKPARRPLPEHLPRVRVVEPSPSACPCCGGKLHKLGEDITETLERVPAKWQVIQHVREKFSCRTCEAITQPPAPFRPISRGRAGANLLAEVVFGKFGLHLPLHRQSGRFATEGVEIDVSTLADWVGAVSVALRPLVDAIADHARAGPRVHVDDTPVPVLAKGKTKTGRLWTVVRDDRPFSGADPLGAQAPDSTERRPSPPAAAYFYSPDRSGEHAEAFLAGFSGIMQADAFSGFGRLYQKGVIVEAACWAHGRRKFFELAELKKAPIAIEAVSRIDALFAIERDINGLAPEERLAARAERTRPLVDDLSTWLHHKRVGLSAKSDTAKAIDYLLKRWPAFTLFLTDGRVDLSNNAAERAIRGIAVGRRNWTFAGSDAGGRRAAALYTLIETAKLNGVDPRAWLADVLARLPGHPAKRIGELLPWNWAAGPDTLAA</sequence>
<dbReference type="EMBL" id="AONQ01000143">
    <property type="protein sequence ID" value="EME67566.1"/>
    <property type="molecule type" value="Genomic_DNA"/>
</dbReference>
<feature type="domain" description="Transposase TnpC homeodomain" evidence="5">
    <location>
        <begin position="42"/>
        <end position="113"/>
    </location>
</feature>
<evidence type="ECO:0000259" key="3">
    <source>
        <dbReference type="Pfam" id="PF03050"/>
    </source>
</evidence>
<evidence type="ECO:0000313" key="8">
    <source>
        <dbReference type="Proteomes" id="UP000011744"/>
    </source>
</evidence>
<dbReference type="PANTHER" id="PTHR33678">
    <property type="entry name" value="BLL1576 PROTEIN"/>
    <property type="match status" value="1"/>
</dbReference>
<dbReference type="STRING" id="1244869.H261_22858"/>
<feature type="domain" description="Transposase IS66 zinc-finger binding" evidence="4">
    <location>
        <begin position="118"/>
        <end position="162"/>
    </location>
</feature>
<dbReference type="InterPro" id="IPR039552">
    <property type="entry name" value="IS66_C"/>
</dbReference>
<dbReference type="eggNOG" id="COG2433">
    <property type="taxonomic scope" value="Bacteria"/>
</dbReference>
<evidence type="ECO:0000256" key="2">
    <source>
        <dbReference type="SAM" id="MobiDB-lite"/>
    </source>
</evidence>
<dbReference type="NCBIfam" id="NF033517">
    <property type="entry name" value="transpos_IS66"/>
    <property type="match status" value="1"/>
</dbReference>
<keyword evidence="1" id="KW-0175">Coiled coil</keyword>
<accession>M2Y3B7</accession>
<evidence type="ECO:0000259" key="5">
    <source>
        <dbReference type="Pfam" id="PF13007"/>
    </source>
</evidence>
<reference evidence="7 8" key="1">
    <citation type="journal article" date="2014" name="Genome Announc.">
        <title>Draft Genome Sequence of Magnetospirillum sp. Strain SO-1, a Freshwater Magnetotactic Bacterium Isolated from the Ol'khovka River, Russia.</title>
        <authorList>
            <person name="Grouzdev D.S."/>
            <person name="Dziuba M.V."/>
            <person name="Sukhacheva M.S."/>
            <person name="Mardanov A.V."/>
            <person name="Beletskiy A.V."/>
            <person name="Kuznetsov B.B."/>
            <person name="Skryabin K.G."/>
        </authorList>
    </citation>
    <scope>NUCLEOTIDE SEQUENCE [LARGE SCALE GENOMIC DNA]</scope>
    <source>
        <strain evidence="7 8">SO-1</strain>
    </source>
</reference>
<dbReference type="InterPro" id="IPR024463">
    <property type="entry name" value="Transposase_TnpC_homeodom"/>
</dbReference>
<dbReference type="Pfam" id="PF13007">
    <property type="entry name" value="LZ_Tnp_IS66"/>
    <property type="match status" value="1"/>
</dbReference>
<dbReference type="PANTHER" id="PTHR33678:SF1">
    <property type="entry name" value="BLL1576 PROTEIN"/>
    <property type="match status" value="1"/>
</dbReference>
<organism evidence="7 8">
    <name type="scientific">Paramagnetospirillum caucaseum</name>
    <dbReference type="NCBI Taxonomy" id="1244869"/>
    <lineage>
        <taxon>Bacteria</taxon>
        <taxon>Pseudomonadati</taxon>
        <taxon>Pseudomonadota</taxon>
        <taxon>Alphaproteobacteria</taxon>
        <taxon>Rhodospirillales</taxon>
        <taxon>Magnetospirillaceae</taxon>
        <taxon>Paramagnetospirillum</taxon>
    </lineage>
</organism>
<dbReference type="InterPro" id="IPR052344">
    <property type="entry name" value="Transposase-related"/>
</dbReference>
<comment type="caution">
    <text evidence="7">The sequence shown here is derived from an EMBL/GenBank/DDBJ whole genome shotgun (WGS) entry which is preliminary data.</text>
</comment>
<dbReference type="OrthoDB" id="9800877at2"/>
<evidence type="ECO:0000313" key="7">
    <source>
        <dbReference type="EMBL" id="EME67566.1"/>
    </source>
</evidence>
<dbReference type="InterPro" id="IPR004291">
    <property type="entry name" value="Transposase_IS66_central"/>
</dbReference>
<dbReference type="Proteomes" id="UP000011744">
    <property type="component" value="Unassembled WGS sequence"/>
</dbReference>
<dbReference type="Pfam" id="PF13005">
    <property type="entry name" value="zf-IS66"/>
    <property type="match status" value="1"/>
</dbReference>
<proteinExistence type="predicted"/>
<evidence type="ECO:0000259" key="6">
    <source>
        <dbReference type="Pfam" id="PF13817"/>
    </source>
</evidence>
<dbReference type="Pfam" id="PF03050">
    <property type="entry name" value="DDE_Tnp_IS66"/>
    <property type="match status" value="1"/>
</dbReference>
<evidence type="ECO:0000259" key="4">
    <source>
        <dbReference type="Pfam" id="PF13005"/>
    </source>
</evidence>
<dbReference type="AlphaFoldDB" id="M2Y3B7"/>
<feature type="domain" description="Transposase IS66 C-terminal" evidence="6">
    <location>
        <begin position="482"/>
        <end position="519"/>
    </location>
</feature>
<keyword evidence="8" id="KW-1185">Reference proteome</keyword>
<feature type="domain" description="Transposase IS66 central" evidence="3">
    <location>
        <begin position="177"/>
        <end position="475"/>
    </location>
</feature>
<dbReference type="PATRIC" id="fig|1244869.3.peg.4457"/>
<evidence type="ECO:0000256" key="1">
    <source>
        <dbReference type="SAM" id="Coils"/>
    </source>
</evidence>